<reference evidence="1" key="2">
    <citation type="journal article" date="2015" name="Data Brief">
        <title>Shoot transcriptome of the giant reed, Arundo donax.</title>
        <authorList>
            <person name="Barrero R.A."/>
            <person name="Guerrero F.D."/>
            <person name="Moolhuijzen P."/>
            <person name="Goolsby J.A."/>
            <person name="Tidwell J."/>
            <person name="Bellgard S.E."/>
            <person name="Bellgard M.I."/>
        </authorList>
    </citation>
    <scope>NUCLEOTIDE SEQUENCE</scope>
    <source>
        <tissue evidence="1">Shoot tissue taken approximately 20 cm above the soil surface</tissue>
    </source>
</reference>
<proteinExistence type="predicted"/>
<evidence type="ECO:0000313" key="1">
    <source>
        <dbReference type="EMBL" id="JAD53691.1"/>
    </source>
</evidence>
<accession>A0A0A9ARE6</accession>
<sequence>MWCLIKLSLLHIKIDGKSFSHVE</sequence>
<organism evidence="1">
    <name type="scientific">Arundo donax</name>
    <name type="common">Giant reed</name>
    <name type="synonym">Donax arundinaceus</name>
    <dbReference type="NCBI Taxonomy" id="35708"/>
    <lineage>
        <taxon>Eukaryota</taxon>
        <taxon>Viridiplantae</taxon>
        <taxon>Streptophyta</taxon>
        <taxon>Embryophyta</taxon>
        <taxon>Tracheophyta</taxon>
        <taxon>Spermatophyta</taxon>
        <taxon>Magnoliopsida</taxon>
        <taxon>Liliopsida</taxon>
        <taxon>Poales</taxon>
        <taxon>Poaceae</taxon>
        <taxon>PACMAD clade</taxon>
        <taxon>Arundinoideae</taxon>
        <taxon>Arundineae</taxon>
        <taxon>Arundo</taxon>
    </lineage>
</organism>
<dbReference type="AlphaFoldDB" id="A0A0A9ARE6"/>
<protein>
    <submittedName>
        <fullName evidence="1">Uncharacterized protein</fullName>
    </submittedName>
</protein>
<reference evidence="1" key="1">
    <citation type="submission" date="2014-09" db="EMBL/GenBank/DDBJ databases">
        <authorList>
            <person name="Magalhaes I.L.F."/>
            <person name="Oliveira U."/>
            <person name="Santos F.R."/>
            <person name="Vidigal T.H.D.A."/>
            <person name="Brescovit A.D."/>
            <person name="Santos A.J."/>
        </authorList>
    </citation>
    <scope>NUCLEOTIDE SEQUENCE</scope>
    <source>
        <tissue evidence="1">Shoot tissue taken approximately 20 cm above the soil surface</tissue>
    </source>
</reference>
<name>A0A0A9ARE6_ARUDO</name>
<dbReference type="EMBL" id="GBRH01244204">
    <property type="protein sequence ID" value="JAD53691.1"/>
    <property type="molecule type" value="Transcribed_RNA"/>
</dbReference>